<dbReference type="SUPFAM" id="SSF48371">
    <property type="entry name" value="ARM repeat"/>
    <property type="match status" value="1"/>
</dbReference>
<evidence type="ECO:0000256" key="4">
    <source>
        <dbReference type="ARBA" id="ARBA00022448"/>
    </source>
</evidence>
<keyword evidence="9" id="KW-1185">Reference proteome</keyword>
<dbReference type="InterPro" id="IPR001494">
    <property type="entry name" value="Importin-beta_N"/>
</dbReference>
<dbReference type="RefSeq" id="XP_017872878.1">
    <property type="nucleotide sequence ID" value="XM_018017389.1"/>
</dbReference>
<evidence type="ECO:0000313" key="10">
    <source>
        <dbReference type="RefSeq" id="XP_017872878.1"/>
    </source>
</evidence>
<dbReference type="Pfam" id="PF03810">
    <property type="entry name" value="IBN_N"/>
    <property type="match status" value="1"/>
</dbReference>
<keyword evidence="4" id="KW-0813">Transport</keyword>
<accession>A0ABM1Q092</accession>
<dbReference type="InterPro" id="IPR011989">
    <property type="entry name" value="ARM-like"/>
</dbReference>
<feature type="domain" description="Importin N-terminal" evidence="8">
    <location>
        <begin position="28"/>
        <end position="90"/>
    </location>
</feature>
<name>A0ABM1Q092_DROAR</name>
<keyword evidence="7" id="KW-0539">Nucleus</keyword>
<keyword evidence="5" id="KW-0963">Cytoplasm</keyword>
<dbReference type="PANTHER" id="PTHR12596">
    <property type="entry name" value="EXPORTIN 4,7-RELATED"/>
    <property type="match status" value="1"/>
</dbReference>
<evidence type="ECO:0000256" key="7">
    <source>
        <dbReference type="ARBA" id="ARBA00023242"/>
    </source>
</evidence>
<sequence length="213" mass="24183">MHIHEIQQLEILCKQLYEATDANIRADAEKRLAIFVNSNDALPKCQLLLDRADSSYAQLLAASTLTKLIQGITLGQRIDIRSYALNYLATRLNLQHFVVQALVTLLAKITKYGWFDSCKGEFIFQNILEDVKKFLQGSVEHCTIGVQILSQLVTEMNSIVELDAHLSFSKNRKIATSYRDHQLYDTFLLSCSLLINARDNSKNLNFLDDSQQA</sequence>
<dbReference type="InterPro" id="IPR016024">
    <property type="entry name" value="ARM-type_fold"/>
</dbReference>
<comment type="subcellular location">
    <subcellularLocation>
        <location evidence="2">Cytoplasm</location>
    </subcellularLocation>
    <subcellularLocation>
        <location evidence="1">Nucleus</location>
    </subcellularLocation>
</comment>
<dbReference type="PANTHER" id="PTHR12596:SF2">
    <property type="entry name" value="EXPORTIN-7 ISOFORM X1"/>
    <property type="match status" value="1"/>
</dbReference>
<dbReference type="GeneID" id="108620488"/>
<dbReference type="Proteomes" id="UP000694904">
    <property type="component" value="Unplaced"/>
</dbReference>
<dbReference type="Gene3D" id="1.25.10.10">
    <property type="entry name" value="Leucine-rich Repeat Variant"/>
    <property type="match status" value="1"/>
</dbReference>
<evidence type="ECO:0000259" key="8">
    <source>
        <dbReference type="SMART" id="SM00913"/>
    </source>
</evidence>
<evidence type="ECO:0000256" key="3">
    <source>
        <dbReference type="ARBA" id="ARBA00009466"/>
    </source>
</evidence>
<keyword evidence="6" id="KW-0653">Protein transport</keyword>
<reference evidence="10" key="1">
    <citation type="submission" date="2025-08" db="UniProtKB">
        <authorList>
            <consortium name="RefSeq"/>
        </authorList>
    </citation>
    <scope>IDENTIFICATION</scope>
    <source>
        <tissue evidence="10">Whole organism</tissue>
    </source>
</reference>
<comment type="similarity">
    <text evidence="3">Belongs to the exportin family.</text>
</comment>
<gene>
    <name evidence="10" type="primary">LOC108620488</name>
</gene>
<protein>
    <submittedName>
        <fullName evidence="10">Ran-binding protein 16-like isoform X1</fullName>
    </submittedName>
</protein>
<organism evidence="9 10">
    <name type="scientific">Drosophila arizonae</name>
    <name type="common">Fruit fly</name>
    <dbReference type="NCBI Taxonomy" id="7263"/>
    <lineage>
        <taxon>Eukaryota</taxon>
        <taxon>Metazoa</taxon>
        <taxon>Ecdysozoa</taxon>
        <taxon>Arthropoda</taxon>
        <taxon>Hexapoda</taxon>
        <taxon>Insecta</taxon>
        <taxon>Pterygota</taxon>
        <taxon>Neoptera</taxon>
        <taxon>Endopterygota</taxon>
        <taxon>Diptera</taxon>
        <taxon>Brachycera</taxon>
        <taxon>Muscomorpha</taxon>
        <taxon>Ephydroidea</taxon>
        <taxon>Drosophilidae</taxon>
        <taxon>Drosophila</taxon>
    </lineage>
</organism>
<evidence type="ECO:0000256" key="6">
    <source>
        <dbReference type="ARBA" id="ARBA00022927"/>
    </source>
</evidence>
<evidence type="ECO:0000256" key="1">
    <source>
        <dbReference type="ARBA" id="ARBA00004123"/>
    </source>
</evidence>
<evidence type="ECO:0000313" key="9">
    <source>
        <dbReference type="Proteomes" id="UP000694904"/>
    </source>
</evidence>
<dbReference type="SMART" id="SM00913">
    <property type="entry name" value="IBN_N"/>
    <property type="match status" value="1"/>
</dbReference>
<evidence type="ECO:0000256" key="2">
    <source>
        <dbReference type="ARBA" id="ARBA00004496"/>
    </source>
</evidence>
<dbReference type="InterPro" id="IPR044189">
    <property type="entry name" value="XPO4/7-like"/>
</dbReference>
<evidence type="ECO:0000256" key="5">
    <source>
        <dbReference type="ARBA" id="ARBA00022490"/>
    </source>
</evidence>
<proteinExistence type="inferred from homology"/>